<dbReference type="SUPFAM" id="SSF51261">
    <property type="entry name" value="Duplicated hybrid motif"/>
    <property type="match status" value="1"/>
</dbReference>
<feature type="domain" description="M23ase beta-sheet core" evidence="2">
    <location>
        <begin position="311"/>
        <end position="408"/>
    </location>
</feature>
<evidence type="ECO:0000259" key="2">
    <source>
        <dbReference type="Pfam" id="PF01551"/>
    </source>
</evidence>
<dbReference type="PANTHER" id="PTHR21666">
    <property type="entry name" value="PEPTIDASE-RELATED"/>
    <property type="match status" value="1"/>
</dbReference>
<dbReference type="AlphaFoldDB" id="A0A554LF69"/>
<accession>A0A554LF69</accession>
<dbReference type="Pfam" id="PF01551">
    <property type="entry name" value="Peptidase_M23"/>
    <property type="match status" value="1"/>
</dbReference>
<evidence type="ECO:0000256" key="1">
    <source>
        <dbReference type="SAM" id="Phobius"/>
    </source>
</evidence>
<evidence type="ECO:0000313" key="3">
    <source>
        <dbReference type="EMBL" id="TSC91477.1"/>
    </source>
</evidence>
<dbReference type="PANTHER" id="PTHR21666:SF270">
    <property type="entry name" value="MUREIN HYDROLASE ACTIVATOR ENVC"/>
    <property type="match status" value="1"/>
</dbReference>
<dbReference type="InterPro" id="IPR016047">
    <property type="entry name" value="M23ase_b-sheet_dom"/>
</dbReference>
<evidence type="ECO:0000313" key="4">
    <source>
        <dbReference type="Proteomes" id="UP000318296"/>
    </source>
</evidence>
<dbReference type="Gene3D" id="2.70.70.10">
    <property type="entry name" value="Glucose Permease (Domain IIA)"/>
    <property type="match status" value="1"/>
</dbReference>
<dbReference type="Proteomes" id="UP000318296">
    <property type="component" value="Unassembled WGS sequence"/>
</dbReference>
<dbReference type="InterPro" id="IPR011055">
    <property type="entry name" value="Dup_hybrid_motif"/>
</dbReference>
<keyword evidence="1" id="KW-0472">Membrane</keyword>
<sequence length="415" mass="43323">MPEEESDEATKKGNETAKKGVEAGEKAAIKAGGAALGPEGAAAAKVVAEVPFFRKILEGGLLAIALGILGIIALIVIGIIALISVLGPLGFGNRPSLSGNPYDSPFDCNVAYPQNADEQKMAAYIDSIIPSGSPLRGLGKNFVSTAKAGNKNPLFIAHFAKKESSWGTAGIARGVEVDGRIVPTLNPFGRKAGSNQPSAGGWYKFSSWEEAVNLQGPYLKSVYQDQGLHTIQGIINKYCPESDGCDTKTYTAEIRTFISTNTQKANGSFGVDPCTTVNLAGAGGPHSGSMTWPLPGHYALSSTFHSPSRPTHNGIDMPAPEGTPIVAAADGVVEKIFVNEPINGYGVKLNHQNGIKTAYLHFIPGSVAVQLGQSVKAGQIIGKIDNTGRSTGNHLHFGVQVNGAWVNPCGGFVKC</sequence>
<protein>
    <submittedName>
        <fullName evidence="3">Peptidase M23</fullName>
    </submittedName>
</protein>
<dbReference type="EMBL" id="VMGH01000036">
    <property type="protein sequence ID" value="TSC91477.1"/>
    <property type="molecule type" value="Genomic_DNA"/>
</dbReference>
<comment type="caution">
    <text evidence="3">The sequence shown here is derived from an EMBL/GenBank/DDBJ whole genome shotgun (WGS) entry which is preliminary data.</text>
</comment>
<feature type="transmembrane region" description="Helical" evidence="1">
    <location>
        <begin position="61"/>
        <end position="86"/>
    </location>
</feature>
<name>A0A554LF69_9BACT</name>
<keyword evidence="1" id="KW-1133">Transmembrane helix</keyword>
<keyword evidence="1" id="KW-0812">Transmembrane</keyword>
<dbReference type="CDD" id="cd12797">
    <property type="entry name" value="M23_peptidase"/>
    <property type="match status" value="1"/>
</dbReference>
<organism evidence="3 4">
    <name type="scientific">Candidatus Berkelbacteria bacterium Licking1014_96</name>
    <dbReference type="NCBI Taxonomy" id="2017149"/>
    <lineage>
        <taxon>Bacteria</taxon>
        <taxon>Candidatus Berkelbacteria</taxon>
    </lineage>
</organism>
<gene>
    <name evidence="3" type="ORF">CEN92_257</name>
</gene>
<dbReference type="GO" id="GO:0004222">
    <property type="term" value="F:metalloendopeptidase activity"/>
    <property type="evidence" value="ECO:0007669"/>
    <property type="project" value="TreeGrafter"/>
</dbReference>
<reference evidence="3 4" key="1">
    <citation type="submission" date="2017-07" db="EMBL/GenBank/DDBJ databases">
        <title>Mechanisms for carbon and nitrogen cycling indicate functional differentiation within the Candidate Phyla Radiation.</title>
        <authorList>
            <person name="Danczak R.E."/>
            <person name="Johnston M.D."/>
            <person name="Kenah C."/>
            <person name="Slattery M."/>
            <person name="Wrighton K.C."/>
            <person name="Wilkins M.J."/>
        </authorList>
    </citation>
    <scope>NUCLEOTIDE SEQUENCE [LARGE SCALE GENOMIC DNA]</scope>
    <source>
        <strain evidence="3">Licking1014_96</strain>
    </source>
</reference>
<proteinExistence type="predicted"/>
<dbReference type="InterPro" id="IPR050570">
    <property type="entry name" value="Cell_wall_metabolism_enzyme"/>
</dbReference>